<dbReference type="Proteomes" id="UP000749559">
    <property type="component" value="Unassembled WGS sequence"/>
</dbReference>
<reference evidence="3" key="1">
    <citation type="submission" date="2022-03" db="EMBL/GenBank/DDBJ databases">
        <authorList>
            <person name="Martin C."/>
        </authorList>
    </citation>
    <scope>NUCLEOTIDE SEQUENCE</scope>
</reference>
<evidence type="ECO:0000256" key="1">
    <source>
        <dbReference type="ARBA" id="ARBA00001962"/>
    </source>
</evidence>
<dbReference type="OrthoDB" id="445007at2759"/>
<dbReference type="Gene3D" id="2.60.120.620">
    <property type="entry name" value="q2cbj1_9rhob like domain"/>
    <property type="match status" value="1"/>
</dbReference>
<sequence>MPSQATEYTPGVPDWSTVHEPTGELFPPIQSKDEWERLKLTDEQVNTFHEQGFLLNVPVLTEEQCDKILDDYKYFMGGSHHPGKNMLYEYHSNQAEDPDNVLVHVLGHWRLTKLFHDLAFHPKIVRAASQLLGDKGENVGVRFWHDQLFAKPAKHGGVVAWHQDYSYWTRTAPMSHLTVHVALDDQVEDNGGLKYIPGSHRWTRNGGKPLPVLDFNFKDMEGIKTILTDEENAQFKPVMGLLKKGECSIHHALSVHGSYGNKSDRPRRAAVVNYFKDGVQSVSEEEMLFSHTSDETAHVNDPRRRCHVPKVIWEICGSKMEGQFFPLVFDPAWVN</sequence>
<feature type="region of interest" description="Disordered" evidence="2">
    <location>
        <begin position="1"/>
        <end position="20"/>
    </location>
</feature>
<comment type="cofactor">
    <cofactor evidence="1">
        <name>Fe cation</name>
        <dbReference type="ChEBI" id="CHEBI:24875"/>
    </cofactor>
</comment>
<proteinExistence type="predicted"/>
<dbReference type="PANTHER" id="PTHR20883:SF48">
    <property type="entry name" value="ECTOINE DIOXYGENASE"/>
    <property type="match status" value="1"/>
</dbReference>
<dbReference type="SUPFAM" id="SSF51197">
    <property type="entry name" value="Clavaminate synthase-like"/>
    <property type="match status" value="1"/>
</dbReference>
<comment type="caution">
    <text evidence="3">The sequence shown here is derived from an EMBL/GenBank/DDBJ whole genome shotgun (WGS) entry which is preliminary data.</text>
</comment>
<dbReference type="GO" id="GO:0016491">
    <property type="term" value="F:oxidoreductase activity"/>
    <property type="evidence" value="ECO:0007669"/>
    <property type="project" value="UniProtKB-ARBA"/>
</dbReference>
<gene>
    <name evidence="3" type="ORF">OFUS_LOCUS21684</name>
</gene>
<dbReference type="AlphaFoldDB" id="A0A8S4PTA4"/>
<dbReference type="GO" id="GO:0046872">
    <property type="term" value="F:metal ion binding"/>
    <property type="evidence" value="ECO:0007669"/>
    <property type="project" value="UniProtKB-ARBA"/>
</dbReference>
<evidence type="ECO:0000313" key="3">
    <source>
        <dbReference type="EMBL" id="CAH1797397.1"/>
    </source>
</evidence>
<evidence type="ECO:0000256" key="2">
    <source>
        <dbReference type="SAM" id="MobiDB-lite"/>
    </source>
</evidence>
<name>A0A8S4PTA4_OWEFU</name>
<protein>
    <recommendedName>
        <fullName evidence="5">Phytanoyl-CoA dioxygenase</fullName>
    </recommendedName>
</protein>
<dbReference type="EMBL" id="CAIIXF020000010">
    <property type="protein sequence ID" value="CAH1797397.1"/>
    <property type="molecule type" value="Genomic_DNA"/>
</dbReference>
<organism evidence="3 4">
    <name type="scientific">Owenia fusiformis</name>
    <name type="common">Polychaete worm</name>
    <dbReference type="NCBI Taxonomy" id="6347"/>
    <lineage>
        <taxon>Eukaryota</taxon>
        <taxon>Metazoa</taxon>
        <taxon>Spiralia</taxon>
        <taxon>Lophotrochozoa</taxon>
        <taxon>Annelida</taxon>
        <taxon>Polychaeta</taxon>
        <taxon>Sedentaria</taxon>
        <taxon>Canalipalpata</taxon>
        <taxon>Sabellida</taxon>
        <taxon>Oweniida</taxon>
        <taxon>Oweniidae</taxon>
        <taxon>Owenia</taxon>
    </lineage>
</organism>
<dbReference type="PANTHER" id="PTHR20883">
    <property type="entry name" value="PHYTANOYL-COA DIOXYGENASE DOMAIN CONTAINING 1"/>
    <property type="match status" value="1"/>
</dbReference>
<evidence type="ECO:0000313" key="4">
    <source>
        <dbReference type="Proteomes" id="UP000749559"/>
    </source>
</evidence>
<dbReference type="Pfam" id="PF05721">
    <property type="entry name" value="PhyH"/>
    <property type="match status" value="1"/>
</dbReference>
<keyword evidence="4" id="KW-1185">Reference proteome</keyword>
<dbReference type="InterPro" id="IPR008775">
    <property type="entry name" value="Phytyl_CoA_dOase-like"/>
</dbReference>
<accession>A0A8S4PTA4</accession>
<evidence type="ECO:0008006" key="5">
    <source>
        <dbReference type="Google" id="ProtNLM"/>
    </source>
</evidence>